<reference evidence="3" key="1">
    <citation type="submission" date="2016-10" db="EMBL/GenBank/DDBJ databases">
        <authorList>
            <person name="Varghese N."/>
            <person name="Submissions S."/>
        </authorList>
    </citation>
    <scope>NUCLEOTIDE SEQUENCE [LARGE SCALE GENOMIC DNA]</scope>
    <source>
        <strain evidence="3">DSM 27839</strain>
    </source>
</reference>
<dbReference type="InterPro" id="IPR029063">
    <property type="entry name" value="SAM-dependent_MTases_sf"/>
</dbReference>
<keyword evidence="3" id="KW-1185">Reference proteome</keyword>
<dbReference type="STRING" id="985054.SAMN05444358_1011248"/>
<dbReference type="GO" id="GO:0008168">
    <property type="term" value="F:methyltransferase activity"/>
    <property type="evidence" value="ECO:0007669"/>
    <property type="project" value="UniProtKB-KW"/>
</dbReference>
<proteinExistence type="predicted"/>
<feature type="compositionally biased region" description="Basic and acidic residues" evidence="1">
    <location>
        <begin position="7"/>
        <end position="23"/>
    </location>
</feature>
<keyword evidence="2" id="KW-0808">Transferase</keyword>
<name>A0A1H2UTM3_9RHOB</name>
<accession>A0A1H2UTM3</accession>
<dbReference type="GO" id="GO:0032259">
    <property type="term" value="P:methylation"/>
    <property type="evidence" value="ECO:0007669"/>
    <property type="project" value="UniProtKB-KW"/>
</dbReference>
<evidence type="ECO:0000256" key="1">
    <source>
        <dbReference type="SAM" id="MobiDB-lite"/>
    </source>
</evidence>
<dbReference type="OrthoDB" id="5764702at2"/>
<evidence type="ECO:0000313" key="3">
    <source>
        <dbReference type="Proteomes" id="UP000183400"/>
    </source>
</evidence>
<dbReference type="SUPFAM" id="SSF53335">
    <property type="entry name" value="S-adenosyl-L-methionine-dependent methyltransferases"/>
    <property type="match status" value="1"/>
</dbReference>
<gene>
    <name evidence="2" type="ORF">SAMN05444358_1011248</name>
</gene>
<protein>
    <submittedName>
        <fullName evidence="2">Methyltransferase domain-containing protein</fullName>
    </submittedName>
</protein>
<sequence length="203" mass="22842">MAEPASAEERRKQQAKQRERKDALRREMLKTMPHGKLSVEIGVWRGEFSQILLEELSPSKLCLIDPWGVQPDPDGGASLAGARSQDDMDRIYDAVKDRYSTEIAKGQVSLIRDFSIPALRLFEDQSIGFAYLDGDHSYQGVKADLEALLPKMIEGGVIMLDDYHRRGWWKDGVMRAFHEFLGANSANLRLKAIKGAQVAVQKL</sequence>
<dbReference type="Pfam" id="PF13578">
    <property type="entry name" value="Methyltransf_24"/>
    <property type="match status" value="1"/>
</dbReference>
<dbReference type="Gene3D" id="3.40.50.150">
    <property type="entry name" value="Vaccinia Virus protein VP39"/>
    <property type="match status" value="1"/>
</dbReference>
<feature type="region of interest" description="Disordered" evidence="1">
    <location>
        <begin position="1"/>
        <end position="23"/>
    </location>
</feature>
<evidence type="ECO:0000313" key="2">
    <source>
        <dbReference type="EMBL" id="SDW59415.1"/>
    </source>
</evidence>
<organism evidence="2 3">
    <name type="scientific">Ruegeria halocynthiae</name>
    <dbReference type="NCBI Taxonomy" id="985054"/>
    <lineage>
        <taxon>Bacteria</taxon>
        <taxon>Pseudomonadati</taxon>
        <taxon>Pseudomonadota</taxon>
        <taxon>Alphaproteobacteria</taxon>
        <taxon>Rhodobacterales</taxon>
        <taxon>Roseobacteraceae</taxon>
        <taxon>Ruegeria</taxon>
    </lineage>
</organism>
<dbReference type="RefSeq" id="WP_074735312.1">
    <property type="nucleotide sequence ID" value="NZ_FNNP01000001.1"/>
</dbReference>
<dbReference type="EMBL" id="FNNP01000001">
    <property type="protein sequence ID" value="SDW59415.1"/>
    <property type="molecule type" value="Genomic_DNA"/>
</dbReference>
<dbReference type="Proteomes" id="UP000183400">
    <property type="component" value="Unassembled WGS sequence"/>
</dbReference>
<keyword evidence="2" id="KW-0489">Methyltransferase</keyword>
<dbReference type="AlphaFoldDB" id="A0A1H2UTM3"/>